<evidence type="ECO:0000313" key="2">
    <source>
        <dbReference type="Proteomes" id="UP001066276"/>
    </source>
</evidence>
<keyword evidence="2" id="KW-1185">Reference proteome</keyword>
<dbReference type="Proteomes" id="UP001066276">
    <property type="component" value="Chromosome 9"/>
</dbReference>
<evidence type="ECO:0000313" key="1">
    <source>
        <dbReference type="EMBL" id="KAJ1110335.1"/>
    </source>
</evidence>
<reference evidence="1" key="1">
    <citation type="journal article" date="2022" name="bioRxiv">
        <title>Sequencing and chromosome-scale assembly of the giantPleurodeles waltlgenome.</title>
        <authorList>
            <person name="Brown T."/>
            <person name="Elewa A."/>
            <person name="Iarovenko S."/>
            <person name="Subramanian E."/>
            <person name="Araus A.J."/>
            <person name="Petzold A."/>
            <person name="Susuki M."/>
            <person name="Suzuki K.-i.T."/>
            <person name="Hayashi T."/>
            <person name="Toyoda A."/>
            <person name="Oliveira C."/>
            <person name="Osipova E."/>
            <person name="Leigh N.D."/>
            <person name="Simon A."/>
            <person name="Yun M.H."/>
        </authorList>
    </citation>
    <scope>NUCLEOTIDE SEQUENCE</scope>
    <source>
        <strain evidence="1">20211129_DDA</strain>
        <tissue evidence="1">Liver</tissue>
    </source>
</reference>
<organism evidence="1 2">
    <name type="scientific">Pleurodeles waltl</name>
    <name type="common">Iberian ribbed newt</name>
    <dbReference type="NCBI Taxonomy" id="8319"/>
    <lineage>
        <taxon>Eukaryota</taxon>
        <taxon>Metazoa</taxon>
        <taxon>Chordata</taxon>
        <taxon>Craniata</taxon>
        <taxon>Vertebrata</taxon>
        <taxon>Euteleostomi</taxon>
        <taxon>Amphibia</taxon>
        <taxon>Batrachia</taxon>
        <taxon>Caudata</taxon>
        <taxon>Salamandroidea</taxon>
        <taxon>Salamandridae</taxon>
        <taxon>Pleurodelinae</taxon>
        <taxon>Pleurodeles</taxon>
    </lineage>
</organism>
<name>A0AAV7N639_PLEWA</name>
<dbReference type="EMBL" id="JANPWB010000013">
    <property type="protein sequence ID" value="KAJ1110335.1"/>
    <property type="molecule type" value="Genomic_DNA"/>
</dbReference>
<dbReference type="AlphaFoldDB" id="A0AAV7N639"/>
<accession>A0AAV7N639</accession>
<comment type="caution">
    <text evidence="1">The sequence shown here is derived from an EMBL/GenBank/DDBJ whole genome shotgun (WGS) entry which is preliminary data.</text>
</comment>
<gene>
    <name evidence="1" type="ORF">NDU88_007688</name>
</gene>
<protein>
    <submittedName>
        <fullName evidence="1">Uncharacterized protein</fullName>
    </submittedName>
</protein>
<sequence>MTTHVDEKRKVTLDTRADKNGARRGYHLKEAIGYSNTRQNRSAQYLQTLVLFPDNTGALLGDEDAATLDARAVLREHELSVGTRSCQGNRTLVPDMSK</sequence>
<proteinExistence type="predicted"/>